<dbReference type="AlphaFoldDB" id="A0A6V7RIX0"/>
<dbReference type="EMBL" id="CAJEWD010000007">
    <property type="protein sequence ID" value="CAD2077103.1"/>
    <property type="molecule type" value="Genomic_DNA"/>
</dbReference>
<sequence>MDNKVSSHRRFIAKMERDLKSYYDEADSKSFVKTYNTYTNLSQPSDYIEELYYESLLDLDESQKIVEHALKRMNQGLGDYEMHTNFLLEALNSAGRHAEVLEFSEQLLREDIPHEFRFGIQQHRVRAEESIHSFINNPEQRIKVTKEDFQNFDFLDKMTFLEDITELVDLSYKDLILQEIKDENEPLVYTQMLLYLRSINYKGSLEITKLGETMTVQPSQLPELDKFYLVSDVLPILMDILDATNPSLKDEAEIMLYGHLLYIYPFKPDFSNEDIADAYAHYLQDLIGQSYDKNNHHEIRAWIEKIDKTMIENEQ</sequence>
<protein>
    <recommendedName>
        <fullName evidence="3">DUF3196 domain-containing protein</fullName>
    </recommendedName>
</protein>
<gene>
    <name evidence="1" type="ORF">JEODO184_01114</name>
</gene>
<comment type="caution">
    <text evidence="1">The sequence shown here is derived from an EMBL/GenBank/DDBJ whole genome shotgun (WGS) entry which is preliminary data.</text>
</comment>
<evidence type="ECO:0000313" key="1">
    <source>
        <dbReference type="EMBL" id="CAD2077103.1"/>
    </source>
</evidence>
<name>A0A6V7RIX0_9STAP</name>
<dbReference type="RefSeq" id="WP_185125638.1">
    <property type="nucleotide sequence ID" value="NZ_CAJEWD010000007.1"/>
</dbReference>
<organism evidence="1 2">
    <name type="scientific">Jeotgalicoccus meleagridis</name>
    <dbReference type="NCBI Taxonomy" id="2759181"/>
    <lineage>
        <taxon>Bacteria</taxon>
        <taxon>Bacillati</taxon>
        <taxon>Bacillota</taxon>
        <taxon>Bacilli</taxon>
        <taxon>Bacillales</taxon>
        <taxon>Staphylococcaceae</taxon>
        <taxon>Jeotgalicoccus</taxon>
    </lineage>
</organism>
<keyword evidence="2" id="KW-1185">Reference proteome</keyword>
<evidence type="ECO:0008006" key="3">
    <source>
        <dbReference type="Google" id="ProtNLM"/>
    </source>
</evidence>
<proteinExistence type="predicted"/>
<accession>A0A6V7RIX0</accession>
<dbReference type="Proteomes" id="UP000589351">
    <property type="component" value="Unassembled WGS sequence"/>
</dbReference>
<evidence type="ECO:0000313" key="2">
    <source>
        <dbReference type="Proteomes" id="UP000589351"/>
    </source>
</evidence>
<reference evidence="1 2" key="1">
    <citation type="submission" date="2020-07" db="EMBL/GenBank/DDBJ databases">
        <authorList>
            <person name="Criscuolo A."/>
        </authorList>
    </citation>
    <scope>NUCLEOTIDE SEQUENCE [LARGE SCALE GENOMIC DNA]</scope>
    <source>
        <strain evidence="1">CIP111649</strain>
    </source>
</reference>